<evidence type="ECO:0000313" key="2">
    <source>
        <dbReference type="Proteomes" id="UP000182015"/>
    </source>
</evidence>
<dbReference type="STRING" id="1856638.A9Q68_10035"/>
<dbReference type="EMBL" id="LZDD01000004">
    <property type="protein sequence ID" value="OJF71167.1"/>
    <property type="molecule type" value="Genomic_DNA"/>
</dbReference>
<comment type="caution">
    <text evidence="1">The sequence shown here is derived from an EMBL/GenBank/DDBJ whole genome shotgun (WGS) entry which is preliminary data.</text>
</comment>
<sequence>MNKRQKKKKDIEKSIAEINRSLKIINQEILDIEIVESRNCLATNKEFSSIKKAIVDQQELTYALSEALAELQDYVLNDLTNKRPFWQFWK</sequence>
<dbReference type="AlphaFoldDB" id="A0A1L8MK68"/>
<reference evidence="2" key="1">
    <citation type="submission" date="2016-06" db="EMBL/GenBank/DDBJ databases">
        <authorList>
            <person name="de Vries S.P.W."/>
            <person name="Hadjirin N.F."/>
            <person name="Lay E.M."/>
            <person name="Zadoks R.N."/>
            <person name="Peacock S.J."/>
            <person name="Parkhill J."/>
            <person name="Grant A.J."/>
            <person name="Mcdougall S."/>
            <person name="Holmes M.A."/>
        </authorList>
    </citation>
    <scope>NUCLEOTIDE SEQUENCE [LARGE SCALE GENOMIC DNA]</scope>
    <source>
        <strain evidence="2">NZ1587</strain>
    </source>
</reference>
<organism evidence="1 2">
    <name type="scientific">Streptococcus bovimastitidis</name>
    <dbReference type="NCBI Taxonomy" id="1856638"/>
    <lineage>
        <taxon>Bacteria</taxon>
        <taxon>Bacillati</taxon>
        <taxon>Bacillota</taxon>
        <taxon>Bacilli</taxon>
        <taxon>Lactobacillales</taxon>
        <taxon>Streptococcaceae</taxon>
        <taxon>Streptococcus</taxon>
    </lineage>
</organism>
<dbReference type="RefSeq" id="WP_071794582.1">
    <property type="nucleotide sequence ID" value="NZ_LZDD01000004.1"/>
</dbReference>
<keyword evidence="2" id="KW-1185">Reference proteome</keyword>
<proteinExistence type="predicted"/>
<dbReference type="Proteomes" id="UP000182015">
    <property type="component" value="Unassembled WGS sequence"/>
</dbReference>
<gene>
    <name evidence="1" type="ORF">A9Q68_10035</name>
</gene>
<protein>
    <submittedName>
        <fullName evidence="1">Uncharacterized protein</fullName>
    </submittedName>
</protein>
<evidence type="ECO:0000313" key="1">
    <source>
        <dbReference type="EMBL" id="OJF71167.1"/>
    </source>
</evidence>
<accession>A0A1L8MK68</accession>
<name>A0A1L8MK68_9STRE</name>